<feature type="transmembrane region" description="Helical" evidence="5">
    <location>
        <begin position="241"/>
        <end position="261"/>
    </location>
</feature>
<sequence length="332" mass="35701">MNTSASAAPAQQACGPASIQHLPINLFAAVMGVSGLSLAWRQASHQFGASPLFDVVIGSLAVALFVLLCIAYAAKAFLHPQAVHNEFRHPIAGNFFGTVNIAVLLMSSVVAPVSAALSQAMWCLGVAMTVALAFTLVSRLLRGKVDAGHALPAWLIPGVATLDITVAGGSLPMAWAREINLFAMAVGTMVALVFFTMIMSRLIHHHEKLANEMVPSLMILTAPFEVGFLAYTAFFQRVDTFAAMLFYFGVFIFFALVFKVFRRGIPFAAGWWAVSFPLAALGNAALRYAEHVQYLPVTVFAAGLLLFLSIVIAVLLFRTVQVLFNGKLLSPR</sequence>
<evidence type="ECO:0000256" key="3">
    <source>
        <dbReference type="ARBA" id="ARBA00022989"/>
    </source>
</evidence>
<feature type="transmembrane region" description="Helical" evidence="5">
    <location>
        <begin position="294"/>
        <end position="317"/>
    </location>
</feature>
<keyword evidence="2 5" id="KW-0812">Transmembrane</keyword>
<protein>
    <submittedName>
        <fullName evidence="6">SLAC1 anion channel family protein</fullName>
    </submittedName>
</protein>
<evidence type="ECO:0000256" key="1">
    <source>
        <dbReference type="ARBA" id="ARBA00004141"/>
    </source>
</evidence>
<reference evidence="6 7" key="1">
    <citation type="submission" date="2023-11" db="EMBL/GenBank/DDBJ databases">
        <title>Paucibacter sp. nov., isolated from fresh soil in Korea.</title>
        <authorList>
            <person name="Le N.T.T."/>
        </authorList>
    </citation>
    <scope>NUCLEOTIDE SEQUENCE [LARGE SCALE GENOMIC DNA]</scope>
    <source>
        <strain evidence="6 7">R3-3</strain>
    </source>
</reference>
<evidence type="ECO:0000256" key="2">
    <source>
        <dbReference type="ARBA" id="ARBA00022692"/>
    </source>
</evidence>
<feature type="transmembrane region" description="Helical" evidence="5">
    <location>
        <begin position="22"/>
        <end position="40"/>
    </location>
</feature>
<evidence type="ECO:0000256" key="4">
    <source>
        <dbReference type="ARBA" id="ARBA00023136"/>
    </source>
</evidence>
<proteinExistence type="predicted"/>
<evidence type="ECO:0000256" key="5">
    <source>
        <dbReference type="SAM" id="Phobius"/>
    </source>
</evidence>
<organism evidence="6 7">
    <name type="scientific">Roseateles agri</name>
    <dbReference type="NCBI Taxonomy" id="3098619"/>
    <lineage>
        <taxon>Bacteria</taxon>
        <taxon>Pseudomonadati</taxon>
        <taxon>Pseudomonadota</taxon>
        <taxon>Betaproteobacteria</taxon>
        <taxon>Burkholderiales</taxon>
        <taxon>Sphaerotilaceae</taxon>
        <taxon>Roseateles</taxon>
    </lineage>
</organism>
<keyword evidence="3 5" id="KW-1133">Transmembrane helix</keyword>
<accession>A0ABU5DKD0</accession>
<feature type="transmembrane region" description="Helical" evidence="5">
    <location>
        <begin position="181"/>
        <end position="202"/>
    </location>
</feature>
<dbReference type="RefSeq" id="WP_320424857.1">
    <property type="nucleotide sequence ID" value="NZ_JAXCLA010000006.1"/>
</dbReference>
<dbReference type="PANTHER" id="PTHR37955:SF1">
    <property type="entry name" value="DEP DOMAIN-CONTAINING PROTEIN"/>
    <property type="match status" value="1"/>
</dbReference>
<dbReference type="Pfam" id="PF03595">
    <property type="entry name" value="SLAC1"/>
    <property type="match status" value="1"/>
</dbReference>
<dbReference type="EMBL" id="JAXCLA010000006">
    <property type="protein sequence ID" value="MDY0746589.1"/>
    <property type="molecule type" value="Genomic_DNA"/>
</dbReference>
<feature type="transmembrane region" description="Helical" evidence="5">
    <location>
        <begin position="214"/>
        <end position="235"/>
    </location>
</feature>
<evidence type="ECO:0000313" key="6">
    <source>
        <dbReference type="EMBL" id="MDY0746589.1"/>
    </source>
</evidence>
<gene>
    <name evidence="6" type="ORF">SNE35_18900</name>
</gene>
<feature type="transmembrane region" description="Helical" evidence="5">
    <location>
        <begin position="153"/>
        <end position="175"/>
    </location>
</feature>
<dbReference type="Proteomes" id="UP001285263">
    <property type="component" value="Unassembled WGS sequence"/>
</dbReference>
<comment type="caution">
    <text evidence="6">The sequence shown here is derived from an EMBL/GenBank/DDBJ whole genome shotgun (WGS) entry which is preliminary data.</text>
</comment>
<feature type="transmembrane region" description="Helical" evidence="5">
    <location>
        <begin position="268"/>
        <end position="288"/>
    </location>
</feature>
<feature type="transmembrane region" description="Helical" evidence="5">
    <location>
        <begin position="52"/>
        <end position="74"/>
    </location>
</feature>
<dbReference type="CDD" id="cd09323">
    <property type="entry name" value="TDT_SLAC1_like"/>
    <property type="match status" value="1"/>
</dbReference>
<keyword evidence="7" id="KW-1185">Reference proteome</keyword>
<evidence type="ECO:0000313" key="7">
    <source>
        <dbReference type="Proteomes" id="UP001285263"/>
    </source>
</evidence>
<keyword evidence="4 5" id="KW-0472">Membrane</keyword>
<name>A0ABU5DKD0_9BURK</name>
<dbReference type="Gene3D" id="1.50.10.150">
    <property type="entry name" value="Voltage-dependent anion channel"/>
    <property type="match status" value="1"/>
</dbReference>
<dbReference type="InterPro" id="IPR004695">
    <property type="entry name" value="SLAC1/Mae1/Ssu1/TehA"/>
</dbReference>
<feature type="transmembrane region" description="Helical" evidence="5">
    <location>
        <begin position="119"/>
        <end position="141"/>
    </location>
</feature>
<dbReference type="InterPro" id="IPR052951">
    <property type="entry name" value="Tellurite_res_ion_channel"/>
</dbReference>
<dbReference type="InterPro" id="IPR038665">
    <property type="entry name" value="Voltage-dep_anion_channel_sf"/>
</dbReference>
<feature type="transmembrane region" description="Helical" evidence="5">
    <location>
        <begin position="95"/>
        <end position="113"/>
    </location>
</feature>
<dbReference type="PANTHER" id="PTHR37955">
    <property type="entry name" value="TELLURITE RESISTANCE PROTEIN TEHA"/>
    <property type="match status" value="1"/>
</dbReference>
<comment type="subcellular location">
    <subcellularLocation>
        <location evidence="1">Membrane</location>
        <topology evidence="1">Multi-pass membrane protein</topology>
    </subcellularLocation>
</comment>